<gene>
    <name evidence="4" type="ORF">WICANDRAFT_29752</name>
</gene>
<comment type="similarity">
    <text evidence="1 3">Belongs to the class-III pyridoxal-phosphate-dependent aminotransferase family.</text>
</comment>
<keyword evidence="5" id="KW-1185">Reference proteome</keyword>
<keyword evidence="2 3" id="KW-0663">Pyridoxal phosphate</keyword>
<dbReference type="GO" id="GO:0008483">
    <property type="term" value="F:transaminase activity"/>
    <property type="evidence" value="ECO:0007669"/>
    <property type="project" value="InterPro"/>
</dbReference>
<protein>
    <recommendedName>
        <fullName evidence="6">Aminotransferase</fullName>
    </recommendedName>
</protein>
<dbReference type="STRING" id="683960.A0A1E3P336"/>
<dbReference type="InterPro" id="IPR015421">
    <property type="entry name" value="PyrdxlP-dep_Trfase_major"/>
</dbReference>
<proteinExistence type="inferred from homology"/>
<organism evidence="4 5">
    <name type="scientific">Wickerhamomyces anomalus (strain ATCC 58044 / CBS 1984 / NCYC 433 / NRRL Y-366-8)</name>
    <name type="common">Yeast</name>
    <name type="synonym">Hansenula anomala</name>
    <dbReference type="NCBI Taxonomy" id="683960"/>
    <lineage>
        <taxon>Eukaryota</taxon>
        <taxon>Fungi</taxon>
        <taxon>Dikarya</taxon>
        <taxon>Ascomycota</taxon>
        <taxon>Saccharomycotina</taxon>
        <taxon>Saccharomycetes</taxon>
        <taxon>Phaffomycetales</taxon>
        <taxon>Wickerhamomycetaceae</taxon>
        <taxon>Wickerhamomyces</taxon>
    </lineage>
</organism>
<dbReference type="OrthoDB" id="10261433at2759"/>
<accession>A0A1E3P336</accession>
<evidence type="ECO:0000256" key="2">
    <source>
        <dbReference type="ARBA" id="ARBA00022898"/>
    </source>
</evidence>
<evidence type="ECO:0000256" key="3">
    <source>
        <dbReference type="RuleBase" id="RU003560"/>
    </source>
</evidence>
<dbReference type="Proteomes" id="UP000094112">
    <property type="component" value="Unassembled WGS sequence"/>
</dbReference>
<dbReference type="AlphaFoldDB" id="A0A1E3P336"/>
<dbReference type="CDD" id="cd00610">
    <property type="entry name" value="OAT_like"/>
    <property type="match status" value="1"/>
</dbReference>
<dbReference type="InterPro" id="IPR015424">
    <property type="entry name" value="PyrdxlP-dep_Trfase"/>
</dbReference>
<sequence>MTIEQSAILQTSIKQLPVAVSGKGVYITVKDPKTGQLKELLDGSSGAAVSSVGHGDEEIKQKMIEAVQDQIYTFPILTSNEQSEKLARFLIANSKEGAFETATFTGSGSESNENMLKLVRKYHIENGDFKRIKFISRNQSYHGFTIGALSIADNFRKREFQDILMPESITPKALQCYPYRFKNKSESLEQYKDRLLQNLEDVFQKEGPDTIGAFIAETVVGSTFGCNPPIPGYLDGCKAICEKYGALFVLDEVMCGMGRVGSFNAWEQFMTTGGPDIQTIGKTLGAGYVTIAGILVSPKVMKVFRENNAQIAGAQTYHSHSFNCQVSLAVMEKVVRDGLIDNIKEQGNYLGAQLAEVLKDSKYVGDVRGKGGFWAIEFVKDKETKEPFPADVKFSYKFAEKLYDNGVFCLNGNGTVDGILGDHALFSPAYSITKEEVDLIVSAVQKTVDELEKIY</sequence>
<dbReference type="Gene3D" id="3.90.1150.10">
    <property type="entry name" value="Aspartate Aminotransferase, domain 1"/>
    <property type="match status" value="1"/>
</dbReference>
<dbReference type="PANTHER" id="PTHR43094:SF1">
    <property type="entry name" value="AMINOTRANSFERASE CLASS-III"/>
    <property type="match status" value="1"/>
</dbReference>
<name>A0A1E3P336_WICAA</name>
<dbReference type="EMBL" id="KV454210">
    <property type="protein sequence ID" value="ODQ59825.1"/>
    <property type="molecule type" value="Genomic_DNA"/>
</dbReference>
<evidence type="ECO:0000256" key="1">
    <source>
        <dbReference type="ARBA" id="ARBA00008954"/>
    </source>
</evidence>
<reference evidence="4 5" key="1">
    <citation type="journal article" date="2016" name="Proc. Natl. Acad. Sci. U.S.A.">
        <title>Comparative genomics of biotechnologically important yeasts.</title>
        <authorList>
            <person name="Riley R."/>
            <person name="Haridas S."/>
            <person name="Wolfe K.H."/>
            <person name="Lopes M.R."/>
            <person name="Hittinger C.T."/>
            <person name="Goeker M."/>
            <person name="Salamov A.A."/>
            <person name="Wisecaver J.H."/>
            <person name="Long T.M."/>
            <person name="Calvey C.H."/>
            <person name="Aerts A.L."/>
            <person name="Barry K.W."/>
            <person name="Choi C."/>
            <person name="Clum A."/>
            <person name="Coughlan A.Y."/>
            <person name="Deshpande S."/>
            <person name="Douglass A.P."/>
            <person name="Hanson S.J."/>
            <person name="Klenk H.-P."/>
            <person name="LaButti K.M."/>
            <person name="Lapidus A."/>
            <person name="Lindquist E.A."/>
            <person name="Lipzen A.M."/>
            <person name="Meier-Kolthoff J.P."/>
            <person name="Ohm R.A."/>
            <person name="Otillar R.P."/>
            <person name="Pangilinan J.L."/>
            <person name="Peng Y."/>
            <person name="Rokas A."/>
            <person name="Rosa C.A."/>
            <person name="Scheuner C."/>
            <person name="Sibirny A.A."/>
            <person name="Slot J.C."/>
            <person name="Stielow J.B."/>
            <person name="Sun H."/>
            <person name="Kurtzman C.P."/>
            <person name="Blackwell M."/>
            <person name="Grigoriev I.V."/>
            <person name="Jeffries T.W."/>
        </authorList>
    </citation>
    <scope>NUCLEOTIDE SEQUENCE [LARGE SCALE GENOMIC DNA]</scope>
    <source>
        <strain evidence="5">ATCC 58044 / CBS 1984 / NCYC 433 / NRRL Y-366-8</strain>
    </source>
</reference>
<evidence type="ECO:0000313" key="5">
    <source>
        <dbReference type="Proteomes" id="UP000094112"/>
    </source>
</evidence>
<dbReference type="Pfam" id="PF00202">
    <property type="entry name" value="Aminotran_3"/>
    <property type="match status" value="1"/>
</dbReference>
<dbReference type="InterPro" id="IPR015422">
    <property type="entry name" value="PyrdxlP-dep_Trfase_small"/>
</dbReference>
<dbReference type="RefSeq" id="XP_019039032.1">
    <property type="nucleotide sequence ID" value="XM_019181643.1"/>
</dbReference>
<evidence type="ECO:0008006" key="6">
    <source>
        <dbReference type="Google" id="ProtNLM"/>
    </source>
</evidence>
<dbReference type="Gene3D" id="3.40.640.10">
    <property type="entry name" value="Type I PLP-dependent aspartate aminotransferase-like (Major domain)"/>
    <property type="match status" value="1"/>
</dbReference>
<evidence type="ECO:0000313" key="4">
    <source>
        <dbReference type="EMBL" id="ODQ59825.1"/>
    </source>
</evidence>
<dbReference type="InterPro" id="IPR005814">
    <property type="entry name" value="Aminotrans_3"/>
</dbReference>
<dbReference type="SUPFAM" id="SSF53383">
    <property type="entry name" value="PLP-dependent transferases"/>
    <property type="match status" value="1"/>
</dbReference>
<dbReference type="GO" id="GO:0030170">
    <property type="term" value="F:pyridoxal phosphate binding"/>
    <property type="evidence" value="ECO:0007669"/>
    <property type="project" value="InterPro"/>
</dbReference>
<dbReference type="PANTHER" id="PTHR43094">
    <property type="entry name" value="AMINOTRANSFERASE"/>
    <property type="match status" value="1"/>
</dbReference>
<dbReference type="GO" id="GO:0005829">
    <property type="term" value="C:cytosol"/>
    <property type="evidence" value="ECO:0007669"/>
    <property type="project" value="TreeGrafter"/>
</dbReference>
<dbReference type="GeneID" id="30198889"/>